<keyword evidence="1" id="KW-0812">Transmembrane</keyword>
<organism evidence="2 3">
    <name type="scientific">Okeania hirsuta</name>
    <dbReference type="NCBI Taxonomy" id="1458930"/>
    <lineage>
        <taxon>Bacteria</taxon>
        <taxon>Bacillati</taxon>
        <taxon>Cyanobacteriota</taxon>
        <taxon>Cyanophyceae</taxon>
        <taxon>Oscillatoriophycideae</taxon>
        <taxon>Oscillatoriales</taxon>
        <taxon>Microcoleaceae</taxon>
        <taxon>Okeania</taxon>
    </lineage>
</organism>
<reference evidence="2 3" key="1">
    <citation type="journal article" date="2018" name="ACS Chem. Biol.">
        <title>Ketoreductase domain dysfunction expands chemodiversity: malyngamide biosynthesis in the cyanobacterium Okeania hirsuta.</title>
        <authorList>
            <person name="Moss N.A."/>
            <person name="Leao T."/>
            <person name="Rankin M."/>
            <person name="McCullough T.M."/>
            <person name="Qu P."/>
            <person name="Korobeynikov A."/>
            <person name="Smith J.L."/>
            <person name="Gerwick L."/>
            <person name="Gerwick W.H."/>
        </authorList>
    </citation>
    <scope>NUCLEOTIDE SEQUENCE [LARGE SCALE GENOMIC DNA]</scope>
    <source>
        <strain evidence="2 3">PAB10Feb10-1</strain>
    </source>
</reference>
<evidence type="ECO:0000256" key="1">
    <source>
        <dbReference type="SAM" id="Phobius"/>
    </source>
</evidence>
<evidence type="ECO:0000313" key="3">
    <source>
        <dbReference type="Proteomes" id="UP000269154"/>
    </source>
</evidence>
<accession>A0A3N6PJK1</accession>
<dbReference type="Proteomes" id="UP000269154">
    <property type="component" value="Unassembled WGS sequence"/>
</dbReference>
<name>A0A3N6PJK1_9CYAN</name>
<evidence type="ECO:0000313" key="2">
    <source>
        <dbReference type="EMBL" id="RQH55472.1"/>
    </source>
</evidence>
<dbReference type="EMBL" id="RCBY01000006">
    <property type="protein sequence ID" value="RQH55472.1"/>
    <property type="molecule type" value="Genomic_DNA"/>
</dbReference>
<gene>
    <name evidence="2" type="ORF">D5R40_02075</name>
</gene>
<keyword evidence="1" id="KW-1133">Transmembrane helix</keyword>
<comment type="caution">
    <text evidence="2">The sequence shown here is derived from an EMBL/GenBank/DDBJ whole genome shotgun (WGS) entry which is preliminary data.</text>
</comment>
<proteinExistence type="predicted"/>
<keyword evidence="3" id="KW-1185">Reference proteome</keyword>
<sequence>MSSNNQLSYSLYQPLTAKKLEKYMVNRKKYRRYNWLFLVSVFLPVVTVGVFNIIVDPYDVFNTPNFLGINHSKPRKDNSDSLFKATDVIRIKPVTVFMGSSRTKRAIDPNYLALKNYKLADNLALTKGNFYELRRYLEHAIAN</sequence>
<feature type="transmembrane region" description="Helical" evidence="1">
    <location>
        <begin position="33"/>
        <end position="55"/>
    </location>
</feature>
<keyword evidence="1" id="KW-0472">Membrane</keyword>
<protein>
    <submittedName>
        <fullName evidence="2">Uncharacterized protein</fullName>
    </submittedName>
</protein>
<dbReference type="AlphaFoldDB" id="A0A3N6PJK1"/>
<dbReference type="RefSeq" id="WP_124143986.1">
    <property type="nucleotide sequence ID" value="NZ_CAWOKI010000379.1"/>
</dbReference>